<dbReference type="InterPro" id="IPR036869">
    <property type="entry name" value="J_dom_sf"/>
</dbReference>
<evidence type="ECO:0000256" key="1">
    <source>
        <dbReference type="SAM" id="MobiDB-lite"/>
    </source>
</evidence>
<feature type="region of interest" description="Disordered" evidence="1">
    <location>
        <begin position="119"/>
        <end position="138"/>
    </location>
</feature>
<keyword evidence="4" id="KW-1185">Reference proteome</keyword>
<feature type="compositionally biased region" description="Low complexity" evidence="1">
    <location>
        <begin position="226"/>
        <end position="239"/>
    </location>
</feature>
<gene>
    <name evidence="3" type="ORF">Vbra_19895</name>
</gene>
<proteinExistence type="predicted"/>
<dbReference type="Proteomes" id="UP000041254">
    <property type="component" value="Unassembled WGS sequence"/>
</dbReference>
<feature type="compositionally biased region" description="Basic and acidic residues" evidence="1">
    <location>
        <begin position="1"/>
        <end position="19"/>
    </location>
</feature>
<dbReference type="PROSITE" id="PS00636">
    <property type="entry name" value="DNAJ_1"/>
    <property type="match status" value="1"/>
</dbReference>
<reference evidence="3 4" key="1">
    <citation type="submission" date="2014-11" db="EMBL/GenBank/DDBJ databases">
        <authorList>
            <person name="Zhu J."/>
            <person name="Qi W."/>
            <person name="Song R."/>
        </authorList>
    </citation>
    <scope>NUCLEOTIDE SEQUENCE [LARGE SCALE GENOMIC DNA]</scope>
</reference>
<dbReference type="InParanoid" id="A0A0G4H844"/>
<feature type="compositionally biased region" description="Low complexity" evidence="1">
    <location>
        <begin position="123"/>
        <end position="135"/>
    </location>
</feature>
<feature type="region of interest" description="Disordered" evidence="1">
    <location>
        <begin position="209"/>
        <end position="252"/>
    </location>
</feature>
<feature type="domain" description="J" evidence="2">
    <location>
        <begin position="1"/>
        <end position="47"/>
    </location>
</feature>
<dbReference type="Pfam" id="PF00226">
    <property type="entry name" value="DnaJ"/>
    <property type="match status" value="1"/>
</dbReference>
<dbReference type="InterPro" id="IPR001623">
    <property type="entry name" value="DnaJ_domain"/>
</dbReference>
<dbReference type="CDD" id="cd06257">
    <property type="entry name" value="DnaJ"/>
    <property type="match status" value="1"/>
</dbReference>
<evidence type="ECO:0000313" key="4">
    <source>
        <dbReference type="Proteomes" id="UP000041254"/>
    </source>
</evidence>
<dbReference type="SUPFAM" id="SSF46565">
    <property type="entry name" value="Chaperone J-domain"/>
    <property type="match status" value="1"/>
</dbReference>
<name>A0A0G4H844_VITBC</name>
<dbReference type="EMBL" id="CDMY01001064">
    <property type="protein sequence ID" value="CEM40061.1"/>
    <property type="molecule type" value="Genomic_DNA"/>
</dbReference>
<accession>A0A0G4H844</accession>
<dbReference type="AlphaFoldDB" id="A0A0G4H844"/>
<dbReference type="Gene3D" id="1.10.287.110">
    <property type="entry name" value="DnaJ domain"/>
    <property type="match status" value="1"/>
</dbReference>
<dbReference type="OrthoDB" id="445556at2759"/>
<protein>
    <recommendedName>
        <fullName evidence="2">J domain-containing protein</fullName>
    </recommendedName>
</protein>
<dbReference type="VEuPathDB" id="CryptoDB:Vbra_19895"/>
<evidence type="ECO:0000259" key="2">
    <source>
        <dbReference type="PROSITE" id="PS50076"/>
    </source>
</evidence>
<feature type="region of interest" description="Disordered" evidence="1">
    <location>
        <begin position="1"/>
        <end position="20"/>
    </location>
</feature>
<dbReference type="PROSITE" id="PS50076">
    <property type="entry name" value="DNAJ_2"/>
    <property type="match status" value="1"/>
</dbReference>
<organism evidence="3 4">
    <name type="scientific">Vitrella brassicaformis (strain CCMP3155)</name>
    <dbReference type="NCBI Taxonomy" id="1169540"/>
    <lineage>
        <taxon>Eukaryota</taxon>
        <taxon>Sar</taxon>
        <taxon>Alveolata</taxon>
        <taxon>Colpodellida</taxon>
        <taxon>Vitrellaceae</taxon>
        <taxon>Vitrella</taxon>
    </lineage>
</organism>
<sequence length="252" mass="27843">MRARKGEGRRQLHHPDKGGETAAFQQLGRAYEVLSDEQARARYDAIAMAHHGRSWEAARLWEQTPEAREAFKRAEEKLSEEAIKKTDAVLAKWVFFNRGDQRTLLPMVGCLSGMRPILRGDRTTTTNSSTISSSSPRRRHHLQLMSRVVPFHHLMEATGAASLITTEAAICEEGAAGIARTSSGIRNGRSCRGRCMAASLRAINRLTTLPKTTLKRPRMDDIQARSSSSTSSRPSTMSTPLPPSPDIHSSTP</sequence>
<evidence type="ECO:0000313" key="3">
    <source>
        <dbReference type="EMBL" id="CEM40061.1"/>
    </source>
</evidence>
<dbReference type="InterPro" id="IPR018253">
    <property type="entry name" value="DnaJ_domain_CS"/>
</dbReference>